<organism evidence="4 5">
    <name type="scientific">Oceanibaculum pacificum</name>
    <dbReference type="NCBI Taxonomy" id="580166"/>
    <lineage>
        <taxon>Bacteria</taxon>
        <taxon>Pseudomonadati</taxon>
        <taxon>Pseudomonadota</taxon>
        <taxon>Alphaproteobacteria</taxon>
        <taxon>Rhodospirillales</taxon>
        <taxon>Oceanibaculaceae</taxon>
        <taxon>Oceanibaculum</taxon>
    </lineage>
</organism>
<keyword evidence="3" id="KW-0560">Oxidoreductase</keyword>
<dbReference type="PANTHER" id="PTHR32332">
    <property type="entry name" value="2-NITROPROPANE DIOXYGENASE"/>
    <property type="match status" value="1"/>
</dbReference>
<keyword evidence="5" id="KW-1185">Reference proteome</keyword>
<dbReference type="CDD" id="cd04730">
    <property type="entry name" value="NPD_like"/>
    <property type="match status" value="1"/>
</dbReference>
<proteinExistence type="predicted"/>
<dbReference type="InterPro" id="IPR013785">
    <property type="entry name" value="Aldolase_TIM"/>
</dbReference>
<dbReference type="OrthoDB" id="9778912at2"/>
<evidence type="ECO:0000256" key="2">
    <source>
        <dbReference type="ARBA" id="ARBA00022643"/>
    </source>
</evidence>
<dbReference type="AlphaFoldDB" id="A0A154W811"/>
<protein>
    <submittedName>
        <fullName evidence="4">Oxidoreductase</fullName>
    </submittedName>
</protein>
<evidence type="ECO:0000313" key="4">
    <source>
        <dbReference type="EMBL" id="KZD09679.1"/>
    </source>
</evidence>
<evidence type="ECO:0000313" key="5">
    <source>
        <dbReference type="Proteomes" id="UP000076400"/>
    </source>
</evidence>
<dbReference type="RefSeq" id="WP_067554659.1">
    <property type="nucleotide sequence ID" value="NZ_LPXN01000096.1"/>
</dbReference>
<name>A0A154W811_9PROT</name>
<gene>
    <name evidence="4" type="ORF">AUP43_06950</name>
</gene>
<dbReference type="Proteomes" id="UP000076400">
    <property type="component" value="Unassembled WGS sequence"/>
</dbReference>
<dbReference type="GO" id="GO:0018580">
    <property type="term" value="F:nitronate monooxygenase activity"/>
    <property type="evidence" value="ECO:0007669"/>
    <property type="project" value="InterPro"/>
</dbReference>
<comment type="caution">
    <text evidence="4">The sequence shown here is derived from an EMBL/GenBank/DDBJ whole genome shotgun (WGS) entry which is preliminary data.</text>
</comment>
<keyword evidence="1" id="KW-0285">Flavoprotein</keyword>
<reference evidence="4 5" key="1">
    <citation type="submission" date="2015-12" db="EMBL/GenBank/DDBJ databases">
        <title>Genome sequence of Oceanibaculum pacificum MCCC 1A02656.</title>
        <authorList>
            <person name="Lu L."/>
            <person name="Lai Q."/>
            <person name="Shao Z."/>
            <person name="Qian P."/>
        </authorList>
    </citation>
    <scope>NUCLEOTIDE SEQUENCE [LARGE SCALE GENOMIC DNA]</scope>
    <source>
        <strain evidence="4 5">MCCC 1A02656</strain>
    </source>
</reference>
<dbReference type="PANTHER" id="PTHR32332:SF31">
    <property type="entry name" value="2-NITROPROPANE DIOXYGENASE FAMILY, PUTATIVE (AFU_ORTHOLOGUE AFUA_2G09850)-RELATED"/>
    <property type="match status" value="1"/>
</dbReference>
<dbReference type="InterPro" id="IPR004136">
    <property type="entry name" value="NMO"/>
</dbReference>
<dbReference type="STRING" id="580166.AUP43_06950"/>
<dbReference type="SUPFAM" id="SSF51412">
    <property type="entry name" value="Inosine monophosphate dehydrogenase (IMPDH)"/>
    <property type="match status" value="1"/>
</dbReference>
<evidence type="ECO:0000256" key="3">
    <source>
        <dbReference type="ARBA" id="ARBA00023002"/>
    </source>
</evidence>
<accession>A0A154W811</accession>
<dbReference type="Pfam" id="PF03060">
    <property type="entry name" value="NMO"/>
    <property type="match status" value="2"/>
</dbReference>
<dbReference type="EMBL" id="LPXN01000096">
    <property type="protein sequence ID" value="KZD09679.1"/>
    <property type="molecule type" value="Genomic_DNA"/>
</dbReference>
<dbReference type="Gene3D" id="3.20.20.70">
    <property type="entry name" value="Aldolase class I"/>
    <property type="match status" value="1"/>
</dbReference>
<sequence>MPIRTRLTERLGLRHPILLAPMALVSGGRLAAAVSAAGGLGMIGGGYGDADWLEREFAAAGNQRVGCGFITWSLAKQPHLLDLALAHRPASVMLSFGDPAPFAPKIRQAGIPLICQVQTLDHARAALAAGADMLVAQGGEAGGHGATRGTVALVPAVADLARETAPETLVLAAGGIADGRGLAAALMLGADGALVGTRFYAAEESLAVAEVKQRIVSLGGDETLRTTVFDVARQLDWPQPFTIRAARNRFTEAWHGREPALAENRETAVAHYQDAVAARDVSVAGVFAGEGADMIRDIAPAEALLERMAAQAEALLRGTAGWLA</sequence>
<keyword evidence="2" id="KW-0288">FMN</keyword>
<evidence type="ECO:0000256" key="1">
    <source>
        <dbReference type="ARBA" id="ARBA00022630"/>
    </source>
</evidence>